<gene>
    <name evidence="2" type="ORF">HID58_004315</name>
    <name evidence="1" type="ORF">HID58_045361</name>
</gene>
<evidence type="ECO:0000313" key="3">
    <source>
        <dbReference type="Proteomes" id="UP000824890"/>
    </source>
</evidence>
<comment type="caution">
    <text evidence="2">The sequence shown here is derived from an EMBL/GenBank/DDBJ whole genome shotgun (WGS) entry which is preliminary data.</text>
</comment>
<sequence>MFMDSSSSSSSLPITREEFNAFHSFDRALFTRIVVSLKEDITQSFQVMSFLIYLDRSVCGSKLISNLVSLPDHSINTVVDEVQICRRCLSYTHFPTFLASMGSINAASIPWIRRMTGEKLTLAVIHLNRNEIILEMTDILNTICYPAFEDICVLFETHKERKFIQFLCGQQGTSNRVAAGTSNVEGQHVRADDRTIFLKFSKGYPISEAEVHDYFTRRFGDIVEAIHMGGGKRKDQAMYACMVLRSAAKIPEIVSDGLDRTKFTINGKYFWARRFIPNRKIRSWILHLFHPHYPSPEKSSTLSTSLKEIFSLVFLRRDISLSFEIMCFLIYLEKSVFMSKLIFNLVSFPDLFINSVVDEVVMCLRCLSYENFPSFVASLKNINSLSIPWIRRMTRQNFTLEGIHQKREDILLEMKKHLTSICYPAFEDICVRFEMHNKEKMHTSSHFLCGQQATTNHAAGTSNVEGQQLTAEDRTVFLTFSKGYPISEVEVYEYFTRRFGDIVEAIHMGGVGGKDLQALYARMVLRSAAKIPEIVKDEACPTKFTINGKHVKARKFIPIHKSVNNLPHPSFGVSL</sequence>
<reference evidence="2 3" key="1">
    <citation type="submission" date="2021-05" db="EMBL/GenBank/DDBJ databases">
        <title>Genome Assembly of Synthetic Allotetraploid Brassica napus Reveals Homoeologous Exchanges between Subgenomes.</title>
        <authorList>
            <person name="Davis J.T."/>
        </authorList>
    </citation>
    <scope>NUCLEOTIDE SEQUENCE [LARGE SCALE GENOMIC DNA]</scope>
    <source>
        <strain evidence="3">cv. Da-Ae</strain>
        <tissue evidence="2">Seedling</tissue>
    </source>
</reference>
<dbReference type="EMBL" id="JAGKQM010000002">
    <property type="protein sequence ID" value="KAH0936854.1"/>
    <property type="molecule type" value="Genomic_DNA"/>
</dbReference>
<proteinExistence type="predicted"/>
<dbReference type="PANTHER" id="PTHR33527">
    <property type="entry name" value="OS07G0274300 PROTEIN"/>
    <property type="match status" value="1"/>
</dbReference>
<name>A0ABQ8E5F7_BRANA</name>
<protein>
    <submittedName>
        <fullName evidence="2">Uncharacterized protein</fullName>
    </submittedName>
</protein>
<dbReference type="PANTHER" id="PTHR33527:SF28">
    <property type="entry name" value="GB|AAD43168.1"/>
    <property type="match status" value="1"/>
</dbReference>
<dbReference type="Proteomes" id="UP000824890">
    <property type="component" value="Unassembled WGS sequence"/>
</dbReference>
<evidence type="ECO:0000313" key="1">
    <source>
        <dbReference type="EMBL" id="KAH0895793.1"/>
    </source>
</evidence>
<accession>A0ABQ8E5F7</accession>
<organism evidence="2 3">
    <name type="scientific">Brassica napus</name>
    <name type="common">Rape</name>
    <dbReference type="NCBI Taxonomy" id="3708"/>
    <lineage>
        <taxon>Eukaryota</taxon>
        <taxon>Viridiplantae</taxon>
        <taxon>Streptophyta</taxon>
        <taxon>Embryophyta</taxon>
        <taxon>Tracheophyta</taxon>
        <taxon>Spermatophyta</taxon>
        <taxon>Magnoliopsida</taxon>
        <taxon>eudicotyledons</taxon>
        <taxon>Gunneridae</taxon>
        <taxon>Pentapetalae</taxon>
        <taxon>rosids</taxon>
        <taxon>malvids</taxon>
        <taxon>Brassicales</taxon>
        <taxon>Brassicaceae</taxon>
        <taxon>Brassiceae</taxon>
        <taxon>Brassica</taxon>
    </lineage>
</organism>
<keyword evidence="3" id="KW-1185">Reference proteome</keyword>
<dbReference type="EMBL" id="JAGKQM010000012">
    <property type="protein sequence ID" value="KAH0895793.1"/>
    <property type="molecule type" value="Genomic_DNA"/>
</dbReference>
<evidence type="ECO:0000313" key="2">
    <source>
        <dbReference type="EMBL" id="KAH0936854.1"/>
    </source>
</evidence>